<dbReference type="KEGG" id="ovi:T265_10415"/>
<dbReference type="EMBL" id="KL596984">
    <property type="protein sequence ID" value="KER21205.1"/>
    <property type="molecule type" value="Genomic_DNA"/>
</dbReference>
<protein>
    <submittedName>
        <fullName evidence="2">Uncharacterized protein</fullName>
    </submittedName>
</protein>
<organism evidence="2 3">
    <name type="scientific">Opisthorchis viverrini</name>
    <name type="common">Southeast Asian liver fluke</name>
    <dbReference type="NCBI Taxonomy" id="6198"/>
    <lineage>
        <taxon>Eukaryota</taxon>
        <taxon>Metazoa</taxon>
        <taxon>Spiralia</taxon>
        <taxon>Lophotrochozoa</taxon>
        <taxon>Platyhelminthes</taxon>
        <taxon>Trematoda</taxon>
        <taxon>Digenea</taxon>
        <taxon>Opisthorchiida</taxon>
        <taxon>Opisthorchiata</taxon>
        <taxon>Opisthorchiidae</taxon>
        <taxon>Opisthorchis</taxon>
    </lineage>
</organism>
<evidence type="ECO:0000313" key="2">
    <source>
        <dbReference type="EMBL" id="KER21205.1"/>
    </source>
</evidence>
<evidence type="ECO:0000256" key="1">
    <source>
        <dbReference type="SAM" id="MobiDB-lite"/>
    </source>
</evidence>
<dbReference type="Proteomes" id="UP000054324">
    <property type="component" value="Unassembled WGS sequence"/>
</dbReference>
<accession>A0A074ZDD3</accession>
<evidence type="ECO:0000313" key="3">
    <source>
        <dbReference type="Proteomes" id="UP000054324"/>
    </source>
</evidence>
<name>A0A074ZDD3_OPIVI</name>
<feature type="region of interest" description="Disordered" evidence="1">
    <location>
        <begin position="90"/>
        <end position="114"/>
    </location>
</feature>
<feature type="compositionally biased region" description="Basic and acidic residues" evidence="1">
    <location>
        <begin position="90"/>
        <end position="103"/>
    </location>
</feature>
<dbReference type="AlphaFoldDB" id="A0A074ZDD3"/>
<gene>
    <name evidence="2" type="ORF">T265_10415</name>
</gene>
<dbReference type="GeneID" id="20324583"/>
<reference evidence="2 3" key="1">
    <citation type="submission" date="2013-11" db="EMBL/GenBank/DDBJ databases">
        <title>Opisthorchis viverrini - life in the bile duct.</title>
        <authorList>
            <person name="Young N.D."/>
            <person name="Nagarajan N."/>
            <person name="Lin S.J."/>
            <person name="Korhonen P.K."/>
            <person name="Jex A.R."/>
            <person name="Hall R.S."/>
            <person name="Safavi-Hemami H."/>
            <person name="Kaewkong W."/>
            <person name="Bertrand D."/>
            <person name="Gao S."/>
            <person name="Seet Q."/>
            <person name="Wongkham S."/>
            <person name="Teh B.T."/>
            <person name="Wongkham C."/>
            <person name="Intapan P.M."/>
            <person name="Maleewong W."/>
            <person name="Yang X."/>
            <person name="Hu M."/>
            <person name="Wang Z."/>
            <person name="Hofmann A."/>
            <person name="Sternberg P.W."/>
            <person name="Tan P."/>
            <person name="Wang J."/>
            <person name="Gasser R.B."/>
        </authorList>
    </citation>
    <scope>NUCLEOTIDE SEQUENCE [LARGE SCALE GENOMIC DNA]</scope>
</reference>
<dbReference type="OrthoDB" id="6266369at2759"/>
<dbReference type="CTD" id="20324583"/>
<dbReference type="RefSeq" id="XP_009175045.1">
    <property type="nucleotide sequence ID" value="XM_009176781.1"/>
</dbReference>
<proteinExistence type="predicted"/>
<keyword evidence="3" id="KW-1185">Reference proteome</keyword>
<sequence>MGGTISCPNLVDHASAVALCTTLGRNSSCLELEFTHRKVCGSNLTSASRFPLSRLGQPGSIPALVLPSGGMAARYRKGTTAERLKETAHKVIENSSTAHDRFHPTWGSSVMDSP</sequence>